<evidence type="ECO:0000313" key="2">
    <source>
        <dbReference type="Proteomes" id="UP000008068"/>
    </source>
</evidence>
<accession>G0N3C4</accession>
<dbReference type="OMA" id="DFHHINI"/>
<dbReference type="PANTHER" id="PTHR21525:SF9">
    <property type="entry name" value="CHANNEL_COLICIN DOMAIN-CONTAINING PROTEIN"/>
    <property type="match status" value="1"/>
</dbReference>
<dbReference type="eggNOG" id="ENOG502T365">
    <property type="taxonomic scope" value="Eukaryota"/>
</dbReference>
<organism evidence="2">
    <name type="scientific">Caenorhabditis brenneri</name>
    <name type="common">Nematode worm</name>
    <dbReference type="NCBI Taxonomy" id="135651"/>
    <lineage>
        <taxon>Eukaryota</taxon>
        <taxon>Metazoa</taxon>
        <taxon>Ecdysozoa</taxon>
        <taxon>Nematoda</taxon>
        <taxon>Chromadorea</taxon>
        <taxon>Rhabditida</taxon>
        <taxon>Rhabditina</taxon>
        <taxon>Rhabditomorpha</taxon>
        <taxon>Rhabditoidea</taxon>
        <taxon>Rhabditidae</taxon>
        <taxon>Peloderinae</taxon>
        <taxon>Caenorhabditis</taxon>
    </lineage>
</organism>
<name>G0N3C4_CAEBE</name>
<proteinExistence type="predicted"/>
<dbReference type="Proteomes" id="UP000008068">
    <property type="component" value="Unassembled WGS sequence"/>
</dbReference>
<reference evidence="2" key="1">
    <citation type="submission" date="2011-07" db="EMBL/GenBank/DDBJ databases">
        <authorList>
            <consortium name="Caenorhabditis brenneri Sequencing and Analysis Consortium"/>
            <person name="Wilson R.K."/>
        </authorList>
    </citation>
    <scope>NUCLEOTIDE SEQUENCE [LARGE SCALE GENOMIC DNA]</scope>
    <source>
        <strain evidence="2">PB2801</strain>
    </source>
</reference>
<evidence type="ECO:0000313" key="1">
    <source>
        <dbReference type="EMBL" id="EGT51569.1"/>
    </source>
</evidence>
<dbReference type="STRING" id="135651.G0N3C4"/>
<sequence>MSEKGWGFMGSAASTVKDYTCSAGSSIGNSANAAWNSQIAASASSAVRAAGTEVKSWWNSGTEESSGDSVRGGVAAMAKNASNYVVKTGGRASNILNIYDKTNRSSLGNPRWWIRYDRPHGNVNSHHININPAVTRLKDPHIPISSATAKTVGVFGKVAETVNNIAPVVTAVVLAYDAYRIGKEAKKDYENGTSRNTVQAVTTTAATYTSGYIGASAGATFGSAILPGIGTLVGAIVGAPLAAMQGGSYSRLATEKALDQMQWDTATKKCVGCAKEFKKYEGVGGNCSSCDIKSIKSKL</sequence>
<dbReference type="OrthoDB" id="5870415at2759"/>
<protein>
    <submittedName>
        <fullName evidence="1">Uncharacterized protein</fullName>
    </submittedName>
</protein>
<dbReference type="EMBL" id="GL379834">
    <property type="protein sequence ID" value="EGT51569.1"/>
    <property type="molecule type" value="Genomic_DNA"/>
</dbReference>
<gene>
    <name evidence="1" type="ORF">CAEBREN_24541</name>
</gene>
<dbReference type="AlphaFoldDB" id="G0N3C4"/>
<keyword evidence="2" id="KW-1185">Reference proteome</keyword>
<dbReference type="HOGENOM" id="CLU_931350_0_0_1"/>
<dbReference type="FunCoup" id="G0N3C4">
    <property type="interactions" value="371"/>
</dbReference>
<dbReference type="InParanoid" id="G0N3C4"/>
<dbReference type="PANTHER" id="PTHR21525">
    <property type="entry name" value="MOTILE SPERM PROTEIN"/>
    <property type="match status" value="1"/>
</dbReference>